<comment type="caution">
    <text evidence="7">The sequence shown here is derived from an EMBL/GenBank/DDBJ whole genome shotgun (WGS) entry which is preliminary data.</text>
</comment>
<keyword evidence="5" id="KW-0813">Transport</keyword>
<dbReference type="GO" id="GO:0005739">
    <property type="term" value="C:mitochondrion"/>
    <property type="evidence" value="ECO:0007669"/>
    <property type="project" value="TreeGrafter"/>
</dbReference>
<dbReference type="PROSITE" id="PS50920">
    <property type="entry name" value="SOLCAR"/>
    <property type="match status" value="2"/>
</dbReference>
<evidence type="ECO:0000256" key="2">
    <source>
        <dbReference type="ARBA" id="ARBA00022692"/>
    </source>
</evidence>
<keyword evidence="3 4" id="KW-0472">Membrane</keyword>
<dbReference type="OrthoDB" id="10253709at2759"/>
<keyword evidence="2 4" id="KW-0812">Transmembrane</keyword>
<dbReference type="GO" id="GO:0005371">
    <property type="term" value="F:tricarboxylate secondary active transmembrane transporter activity"/>
    <property type="evidence" value="ECO:0007669"/>
    <property type="project" value="TreeGrafter"/>
</dbReference>
<evidence type="ECO:0000256" key="4">
    <source>
        <dbReference type="PROSITE-ProRule" id="PRU00282"/>
    </source>
</evidence>
<dbReference type="GO" id="GO:0006843">
    <property type="term" value="P:mitochondrial citrate transmembrane transport"/>
    <property type="evidence" value="ECO:0007669"/>
    <property type="project" value="TreeGrafter"/>
</dbReference>
<comment type="similarity">
    <text evidence="5">Belongs to the mitochondrial carrier (TC 2.A.29) family.</text>
</comment>
<feature type="region of interest" description="Disordered" evidence="6">
    <location>
        <begin position="51"/>
        <end position="79"/>
    </location>
</feature>
<evidence type="ECO:0000313" key="8">
    <source>
        <dbReference type="Proteomes" id="UP000435112"/>
    </source>
</evidence>
<dbReference type="PANTHER" id="PTHR46982">
    <property type="entry name" value="CITRATE/OXOGLUTARATE CARRIER PROTEIN"/>
    <property type="match status" value="1"/>
</dbReference>
<dbReference type="GO" id="GO:0016020">
    <property type="term" value="C:membrane"/>
    <property type="evidence" value="ECO:0007669"/>
    <property type="project" value="UniProtKB-SubCell"/>
</dbReference>
<dbReference type="GO" id="GO:0015742">
    <property type="term" value="P:alpha-ketoglutarate transport"/>
    <property type="evidence" value="ECO:0007669"/>
    <property type="project" value="TreeGrafter"/>
</dbReference>
<evidence type="ECO:0000313" key="7">
    <source>
        <dbReference type="EMBL" id="KAE9031155.1"/>
    </source>
</evidence>
<feature type="repeat" description="Solcar" evidence="4">
    <location>
        <begin position="81"/>
        <end position="161"/>
    </location>
</feature>
<sequence length="358" mass="38413">MGSASDSLALNQQCRWLTSSSFRHCRHRDVTKPTRFGSHLPWISIQTQFPHPHLPPSVQATSAPSAPMSPPPASGKKVGPRDLFNGGLLQCLEAATLGMPFEVWKTRMGRYRTESTTQAFRNVMREGGGVSAFWAGTGPKMVESASKGAILLYSKEAISDSLLSAGVGQSATGFLAGAGGGVCQVVVMGPCTFLVTGAVTGDRSISTMQRIHNVYGAHGLKGFYPGGTAIAFRQATNWASRQGFTEIVRGRFKLLFHGDKDAKLTVAQEAGAGIIGGGLACWNHPFEVARIQMQSAADRGEPKQNMVQVFRTVIKEQGYGGLFKGIVPRLGLGIWQTLFMVTGAKLVRQALEDMEAKK</sequence>
<dbReference type="FunFam" id="1.50.40.10:FF:000078">
    <property type="entry name" value="Mitochondrial DNA replication protein YHM2"/>
    <property type="match status" value="1"/>
</dbReference>
<reference evidence="7 8" key="1">
    <citation type="submission" date="2018-09" db="EMBL/GenBank/DDBJ databases">
        <title>Genomic investigation of the strawberry pathogen Phytophthora fragariae indicates pathogenicity is determined by transcriptional variation in three key races.</title>
        <authorList>
            <person name="Adams T.M."/>
            <person name="Armitage A.D."/>
            <person name="Sobczyk M.K."/>
            <person name="Bates H.J."/>
            <person name="Dunwell J.M."/>
            <person name="Nellist C.F."/>
            <person name="Harrison R.J."/>
        </authorList>
    </citation>
    <scope>NUCLEOTIDE SEQUENCE [LARGE SCALE GENOMIC DNA]</scope>
    <source>
        <strain evidence="7 8">SCRP324</strain>
    </source>
</reference>
<dbReference type="Pfam" id="PF00153">
    <property type="entry name" value="Mito_carr"/>
    <property type="match status" value="2"/>
</dbReference>
<protein>
    <recommendedName>
        <fullName evidence="9">Mitochondrial carrier</fullName>
    </recommendedName>
</protein>
<dbReference type="Gene3D" id="1.50.40.10">
    <property type="entry name" value="Mitochondrial carrier domain"/>
    <property type="match status" value="1"/>
</dbReference>
<evidence type="ECO:0000256" key="3">
    <source>
        <dbReference type="ARBA" id="ARBA00023136"/>
    </source>
</evidence>
<dbReference type="AlphaFoldDB" id="A0A6A3MPH6"/>
<evidence type="ECO:0008006" key="9">
    <source>
        <dbReference type="Google" id="ProtNLM"/>
    </source>
</evidence>
<dbReference type="InterPro" id="IPR023395">
    <property type="entry name" value="MCP_dom_sf"/>
</dbReference>
<dbReference type="PANTHER" id="PTHR46982:SF1">
    <property type="entry name" value="CITRATE_OXOGLUTARATE CARRIER PROTEIN"/>
    <property type="match status" value="1"/>
</dbReference>
<evidence type="ECO:0000256" key="1">
    <source>
        <dbReference type="ARBA" id="ARBA00004141"/>
    </source>
</evidence>
<accession>A0A6A3MPH6</accession>
<comment type="subcellular location">
    <subcellularLocation>
        <location evidence="1">Membrane</location>
        <topology evidence="1">Multi-pass membrane protein</topology>
    </subcellularLocation>
</comment>
<gene>
    <name evidence="7" type="ORF">PR002_g9706</name>
</gene>
<name>A0A6A3MPH6_9STRA</name>
<evidence type="ECO:0000256" key="5">
    <source>
        <dbReference type="RuleBase" id="RU000488"/>
    </source>
</evidence>
<dbReference type="InterPro" id="IPR018108">
    <property type="entry name" value="MCP_transmembrane"/>
</dbReference>
<organism evidence="7 8">
    <name type="scientific">Phytophthora rubi</name>
    <dbReference type="NCBI Taxonomy" id="129364"/>
    <lineage>
        <taxon>Eukaryota</taxon>
        <taxon>Sar</taxon>
        <taxon>Stramenopiles</taxon>
        <taxon>Oomycota</taxon>
        <taxon>Peronosporomycetes</taxon>
        <taxon>Peronosporales</taxon>
        <taxon>Peronosporaceae</taxon>
        <taxon>Phytophthora</taxon>
    </lineage>
</organism>
<dbReference type="SUPFAM" id="SSF103506">
    <property type="entry name" value="Mitochondrial carrier"/>
    <property type="match status" value="1"/>
</dbReference>
<proteinExistence type="inferred from homology"/>
<feature type="repeat" description="Solcar" evidence="4">
    <location>
        <begin position="264"/>
        <end position="350"/>
    </location>
</feature>
<dbReference type="InterPro" id="IPR053017">
    <property type="entry name" value="Mito_Cit/Oxoglu_Carrier"/>
</dbReference>
<evidence type="ECO:0000256" key="6">
    <source>
        <dbReference type="SAM" id="MobiDB-lite"/>
    </source>
</evidence>
<dbReference type="EMBL" id="QXFU01000526">
    <property type="protein sequence ID" value="KAE9031155.1"/>
    <property type="molecule type" value="Genomic_DNA"/>
</dbReference>
<dbReference type="Proteomes" id="UP000435112">
    <property type="component" value="Unassembled WGS sequence"/>
</dbReference>